<dbReference type="InterPro" id="IPR023408">
    <property type="entry name" value="MscS_beta-dom_sf"/>
</dbReference>
<keyword evidence="3" id="KW-1003">Cell membrane</keyword>
<dbReference type="SUPFAM" id="SSF82689">
    <property type="entry name" value="Mechanosensitive channel protein MscS (YggB), C-terminal domain"/>
    <property type="match status" value="1"/>
</dbReference>
<protein>
    <recommendedName>
        <fullName evidence="7">Small-conductance mechanosensitive channel</fullName>
    </recommendedName>
</protein>
<dbReference type="EMBL" id="CP102480">
    <property type="protein sequence ID" value="UUX51907.1"/>
    <property type="molecule type" value="Genomic_DNA"/>
</dbReference>
<dbReference type="InterPro" id="IPR010920">
    <property type="entry name" value="LSM_dom_sf"/>
</dbReference>
<dbReference type="InterPro" id="IPR049278">
    <property type="entry name" value="MS_channel_C"/>
</dbReference>
<name>A0A9J7AVU8_9PROT</name>
<feature type="transmembrane region" description="Helical" evidence="7">
    <location>
        <begin position="20"/>
        <end position="44"/>
    </location>
</feature>
<feature type="domain" description="Mechanosensitive ion channel MscS" evidence="8">
    <location>
        <begin position="111"/>
        <end position="177"/>
    </location>
</feature>
<evidence type="ECO:0000256" key="2">
    <source>
        <dbReference type="ARBA" id="ARBA00008017"/>
    </source>
</evidence>
<dbReference type="RefSeq" id="WP_257771655.1">
    <property type="nucleotide sequence ID" value="NZ_CP102480.1"/>
</dbReference>
<dbReference type="PROSITE" id="PS01246">
    <property type="entry name" value="UPF0003"/>
    <property type="match status" value="1"/>
</dbReference>
<evidence type="ECO:0000256" key="7">
    <source>
        <dbReference type="RuleBase" id="RU369025"/>
    </source>
</evidence>
<comment type="subunit">
    <text evidence="7">Homoheptamer.</text>
</comment>
<dbReference type="PANTHER" id="PTHR30221:SF1">
    <property type="entry name" value="SMALL-CONDUCTANCE MECHANOSENSITIVE CHANNEL"/>
    <property type="match status" value="1"/>
</dbReference>
<evidence type="ECO:0000259" key="8">
    <source>
        <dbReference type="Pfam" id="PF00924"/>
    </source>
</evidence>
<dbReference type="GO" id="GO:0005886">
    <property type="term" value="C:plasma membrane"/>
    <property type="evidence" value="ECO:0007669"/>
    <property type="project" value="UniProtKB-SubCell"/>
</dbReference>
<dbReference type="Pfam" id="PF05552">
    <property type="entry name" value="MS_channel_1st_1"/>
    <property type="match status" value="1"/>
</dbReference>
<dbReference type="SUPFAM" id="SSF82861">
    <property type="entry name" value="Mechanosensitive channel protein MscS (YggB), transmembrane region"/>
    <property type="match status" value="1"/>
</dbReference>
<dbReference type="InterPro" id="IPR008910">
    <property type="entry name" value="MSC_TM_helix"/>
</dbReference>
<gene>
    <name evidence="11" type="ORF">NUH88_09425</name>
</gene>
<feature type="transmembrane region" description="Helical" evidence="7">
    <location>
        <begin position="93"/>
        <end position="124"/>
    </location>
</feature>
<keyword evidence="7" id="KW-0406">Ion transport</keyword>
<dbReference type="Proteomes" id="UP001060336">
    <property type="component" value="Chromosome"/>
</dbReference>
<comment type="subcellular location">
    <subcellularLocation>
        <location evidence="7">Cell inner membrane</location>
        <topology evidence="7">Multi-pass membrane protein</topology>
    </subcellularLocation>
    <subcellularLocation>
        <location evidence="1">Cell membrane</location>
        <topology evidence="1">Multi-pass membrane protein</topology>
    </subcellularLocation>
</comment>
<evidence type="ECO:0000313" key="11">
    <source>
        <dbReference type="EMBL" id="UUX51907.1"/>
    </source>
</evidence>
<proteinExistence type="inferred from homology"/>
<keyword evidence="6 7" id="KW-0472">Membrane</keyword>
<evidence type="ECO:0000259" key="10">
    <source>
        <dbReference type="Pfam" id="PF21088"/>
    </source>
</evidence>
<keyword evidence="5 7" id="KW-1133">Transmembrane helix</keyword>
<keyword evidence="12" id="KW-1185">Reference proteome</keyword>
<reference evidence="11" key="1">
    <citation type="submission" date="2022-08" db="EMBL/GenBank/DDBJ databases">
        <title>Nisaea acidiphila sp. nov., isolated from a marine algal debris and emended description of the genus Nisaea Urios et al. 2008.</title>
        <authorList>
            <person name="Kwon K."/>
        </authorList>
    </citation>
    <scope>NUCLEOTIDE SEQUENCE</scope>
    <source>
        <strain evidence="11">MEBiC11861</strain>
    </source>
</reference>
<evidence type="ECO:0000313" key="12">
    <source>
        <dbReference type="Proteomes" id="UP001060336"/>
    </source>
</evidence>
<dbReference type="KEGG" id="naci:NUH88_09425"/>
<keyword evidence="7" id="KW-0407">Ion channel</keyword>
<dbReference type="InterPro" id="IPR011066">
    <property type="entry name" value="MscS_channel_C_sf"/>
</dbReference>
<comment type="caution">
    <text evidence="7">Lacks conserved residue(s) required for the propagation of feature annotation.</text>
</comment>
<dbReference type="Gene3D" id="2.30.30.60">
    <property type="match status" value="1"/>
</dbReference>
<dbReference type="InterPro" id="IPR011014">
    <property type="entry name" value="MscS_channel_TM-2"/>
</dbReference>
<evidence type="ECO:0000259" key="9">
    <source>
        <dbReference type="Pfam" id="PF21082"/>
    </source>
</evidence>
<dbReference type="Gene3D" id="3.30.70.100">
    <property type="match status" value="1"/>
</dbReference>
<dbReference type="InterPro" id="IPR006686">
    <property type="entry name" value="MscS_channel_CS"/>
</dbReference>
<accession>A0A9J7AVU8</accession>
<dbReference type="PANTHER" id="PTHR30221">
    <property type="entry name" value="SMALL-CONDUCTANCE MECHANOSENSITIVE CHANNEL"/>
    <property type="match status" value="1"/>
</dbReference>
<evidence type="ECO:0000256" key="5">
    <source>
        <dbReference type="ARBA" id="ARBA00022989"/>
    </source>
</evidence>
<feature type="transmembrane region" description="Helical" evidence="7">
    <location>
        <begin position="65"/>
        <end position="87"/>
    </location>
</feature>
<comment type="similarity">
    <text evidence="2 7">Belongs to the MscS (TC 1.A.23) family.</text>
</comment>
<dbReference type="Gene3D" id="1.10.287.1260">
    <property type="match status" value="1"/>
</dbReference>
<dbReference type="Pfam" id="PF21082">
    <property type="entry name" value="MS_channel_3rd"/>
    <property type="match status" value="1"/>
</dbReference>
<comment type="function">
    <text evidence="7">Mechanosensitive channel that participates in the regulation of osmotic pressure changes within the cell, opening in response to stretch forces in the membrane lipid bilayer, without the need for other proteins. Contributes to normal resistance to hypoosmotic shock. Forms an ion channel of 1.0 nanosiemens conductance with a slight preference for anions.</text>
</comment>
<dbReference type="AlphaFoldDB" id="A0A9J7AVU8"/>
<dbReference type="Pfam" id="PF00924">
    <property type="entry name" value="MS_channel_2nd"/>
    <property type="match status" value="1"/>
</dbReference>
<evidence type="ECO:0000256" key="4">
    <source>
        <dbReference type="ARBA" id="ARBA00022692"/>
    </source>
</evidence>
<dbReference type="GO" id="GO:0008381">
    <property type="term" value="F:mechanosensitive monoatomic ion channel activity"/>
    <property type="evidence" value="ECO:0007669"/>
    <property type="project" value="InterPro"/>
</dbReference>
<dbReference type="InterPro" id="IPR049142">
    <property type="entry name" value="MS_channel_1st"/>
</dbReference>
<keyword evidence="7" id="KW-0997">Cell inner membrane</keyword>
<keyword evidence="4 7" id="KW-0812">Transmembrane</keyword>
<organism evidence="11 12">
    <name type="scientific">Nisaea acidiphila</name>
    <dbReference type="NCBI Taxonomy" id="1862145"/>
    <lineage>
        <taxon>Bacteria</taxon>
        <taxon>Pseudomonadati</taxon>
        <taxon>Pseudomonadota</taxon>
        <taxon>Alphaproteobacteria</taxon>
        <taxon>Rhodospirillales</taxon>
        <taxon>Thalassobaculaceae</taxon>
        <taxon>Nisaea</taxon>
    </lineage>
</organism>
<keyword evidence="7" id="KW-0813">Transport</keyword>
<dbReference type="Pfam" id="PF21088">
    <property type="entry name" value="MS_channel_1st"/>
    <property type="match status" value="1"/>
</dbReference>
<evidence type="ECO:0000256" key="1">
    <source>
        <dbReference type="ARBA" id="ARBA00004651"/>
    </source>
</evidence>
<dbReference type="InterPro" id="IPR006685">
    <property type="entry name" value="MscS_channel_2nd"/>
</dbReference>
<evidence type="ECO:0000256" key="6">
    <source>
        <dbReference type="ARBA" id="ARBA00023136"/>
    </source>
</evidence>
<feature type="domain" description="Mechanosensitive ion channel MscS C-terminal" evidence="9">
    <location>
        <begin position="183"/>
        <end position="265"/>
    </location>
</feature>
<feature type="domain" description="Mechanosensitive ion channel transmembrane helices 2/3" evidence="10">
    <location>
        <begin position="69"/>
        <end position="109"/>
    </location>
</feature>
<evidence type="ECO:0000256" key="3">
    <source>
        <dbReference type="ARBA" id="ARBA00022475"/>
    </source>
</evidence>
<dbReference type="SUPFAM" id="SSF50182">
    <property type="entry name" value="Sm-like ribonucleoproteins"/>
    <property type="match status" value="1"/>
</dbReference>
<sequence length="278" mass="29705">MNIDVAGEVNVLWEEAQLILATYGFDVLGAILILLLGWIIAGWASSATRSAVERIAWMDGTVKPLIASIVRYLVIVITVVAVLNRFGVQTTSIIAVLGAAGLAVGLALQGTLSNVAAGVMILFLRPFKVGDYVTAGGNGGTVAEVGLFTTELTTPDNVYISVPNSQIIGGAISNFSRHSTRRIDIVVGIGYSSNIDTAFAALMKLAEEDGRVLADPEPQVSVRELADSSVNVGLRFWVNSVDYWPTLFDFNKAVKETLDANGVEIPFPQRVVEIKNPQ</sequence>
<dbReference type="InterPro" id="IPR045275">
    <property type="entry name" value="MscS_archaea/bacteria_type"/>
</dbReference>